<protein>
    <submittedName>
        <fullName evidence="1">Uncharacterized protein</fullName>
    </submittedName>
</protein>
<evidence type="ECO:0000313" key="2">
    <source>
        <dbReference type="Proteomes" id="UP000069654"/>
    </source>
</evidence>
<dbReference type="Proteomes" id="UP000069654">
    <property type="component" value="Unassembled WGS sequence"/>
</dbReference>
<reference evidence="1 2" key="1">
    <citation type="journal article" date="2016" name="Genome Announc.">
        <title>Draft Genome Sequences of Five Rapidly Growing Mycobacterium Species, M. thermoresistibile, M. fortuitum subsp. acetamidolyticum, M. canariasense, M. brisbanense, and M. novocastrense.</title>
        <authorList>
            <person name="Katahira K."/>
            <person name="Ogura Y."/>
            <person name="Gotoh Y."/>
            <person name="Hayashi T."/>
        </authorList>
    </citation>
    <scope>NUCLEOTIDE SEQUENCE [LARGE SCALE GENOMIC DNA]</scope>
    <source>
        <strain evidence="1 2">JCM6362</strain>
    </source>
</reference>
<organism evidence="1 2">
    <name type="scientific">Mycolicibacterium thermoresistibile</name>
    <name type="common">Mycobacterium thermoresistibile</name>
    <dbReference type="NCBI Taxonomy" id="1797"/>
    <lineage>
        <taxon>Bacteria</taxon>
        <taxon>Bacillati</taxon>
        <taxon>Actinomycetota</taxon>
        <taxon>Actinomycetes</taxon>
        <taxon>Mycobacteriales</taxon>
        <taxon>Mycobacteriaceae</taxon>
        <taxon>Mycolicibacterium</taxon>
    </lineage>
</organism>
<reference evidence="2" key="2">
    <citation type="submission" date="2016-02" db="EMBL/GenBank/DDBJ databases">
        <title>Draft genome sequence of five rapidly growing Mycobacterium species.</title>
        <authorList>
            <person name="Katahira K."/>
            <person name="Gotou Y."/>
            <person name="Iida K."/>
            <person name="Ogura Y."/>
            <person name="Hayashi T."/>
        </authorList>
    </citation>
    <scope>NUCLEOTIDE SEQUENCE [LARGE SCALE GENOMIC DNA]</scope>
    <source>
        <strain evidence="2">JCM6362</strain>
    </source>
</reference>
<dbReference type="EMBL" id="BCTB01000030">
    <property type="protein sequence ID" value="GAT16104.1"/>
    <property type="molecule type" value="Genomic_DNA"/>
</dbReference>
<evidence type="ECO:0000313" key="1">
    <source>
        <dbReference type="EMBL" id="GAT16104.1"/>
    </source>
</evidence>
<sequence>MIGAVAGATVAGSAGCGTVICAVAAGGGATTGADGMVFVPPRAAAALCRIAGALAAAVASWSMNGTPGDGAGAGAGWAAAVALHVNATATAPPAAITLLVMSFLVARIVLPIPLTACKPQATALLLLLK</sequence>
<gene>
    <name evidence="1" type="ORF">RMCT_3073</name>
</gene>
<accession>A0A124E8L5</accession>
<name>A0A124E8L5_MYCTH</name>
<dbReference type="STRING" id="1797.RMCT_3073"/>
<proteinExistence type="predicted"/>
<comment type="caution">
    <text evidence="1">The sequence shown here is derived from an EMBL/GenBank/DDBJ whole genome shotgun (WGS) entry which is preliminary data.</text>
</comment>
<dbReference type="AlphaFoldDB" id="A0A124E8L5"/>